<keyword evidence="5" id="KW-0804">Transcription</keyword>
<comment type="subcellular location">
    <subcellularLocation>
        <location evidence="2">Cytoplasm</location>
    </subcellularLocation>
    <subcellularLocation>
        <location evidence="1">Nucleus speckle</location>
    </subcellularLocation>
</comment>
<organism evidence="9 10">
    <name type="scientific">Protopolystoma xenopodis</name>
    <dbReference type="NCBI Taxonomy" id="117903"/>
    <lineage>
        <taxon>Eukaryota</taxon>
        <taxon>Metazoa</taxon>
        <taxon>Spiralia</taxon>
        <taxon>Lophotrochozoa</taxon>
        <taxon>Platyhelminthes</taxon>
        <taxon>Monogenea</taxon>
        <taxon>Polyopisthocotylea</taxon>
        <taxon>Polystomatidea</taxon>
        <taxon>Polystomatidae</taxon>
        <taxon>Protopolystoma</taxon>
    </lineage>
</organism>
<dbReference type="GO" id="GO:0016607">
    <property type="term" value="C:nuclear speck"/>
    <property type="evidence" value="ECO:0007669"/>
    <property type="project" value="UniProtKB-SubCell"/>
</dbReference>
<name>A0A448XCZ5_9PLAT</name>
<keyword evidence="6" id="KW-0539">Nucleus</keyword>
<dbReference type="GO" id="GO:0046983">
    <property type="term" value="F:protein dimerization activity"/>
    <property type="evidence" value="ECO:0007669"/>
    <property type="project" value="InterPro"/>
</dbReference>
<dbReference type="GO" id="GO:0045944">
    <property type="term" value="P:positive regulation of transcription by RNA polymerase II"/>
    <property type="evidence" value="ECO:0007669"/>
    <property type="project" value="TreeGrafter"/>
</dbReference>
<dbReference type="PROSITE" id="PS50888">
    <property type="entry name" value="BHLH"/>
    <property type="match status" value="1"/>
</dbReference>
<feature type="region of interest" description="Disordered" evidence="7">
    <location>
        <begin position="407"/>
        <end position="485"/>
    </location>
</feature>
<gene>
    <name evidence="9" type="ORF">PXEA_LOCUS27365</name>
</gene>
<feature type="region of interest" description="Disordered" evidence="7">
    <location>
        <begin position="1"/>
        <end position="25"/>
    </location>
</feature>
<feature type="compositionally biased region" description="Basic and acidic residues" evidence="7">
    <location>
        <begin position="461"/>
        <end position="485"/>
    </location>
</feature>
<accession>A0A448XCZ5</accession>
<evidence type="ECO:0000256" key="1">
    <source>
        <dbReference type="ARBA" id="ARBA00004324"/>
    </source>
</evidence>
<keyword evidence="3" id="KW-0805">Transcription regulation</keyword>
<dbReference type="Pfam" id="PF00010">
    <property type="entry name" value="HLH"/>
    <property type="match status" value="1"/>
</dbReference>
<reference evidence="9" key="1">
    <citation type="submission" date="2018-11" db="EMBL/GenBank/DDBJ databases">
        <authorList>
            <consortium name="Pathogen Informatics"/>
        </authorList>
    </citation>
    <scope>NUCLEOTIDE SEQUENCE</scope>
</reference>
<feature type="region of interest" description="Disordered" evidence="7">
    <location>
        <begin position="69"/>
        <end position="105"/>
    </location>
</feature>
<evidence type="ECO:0000256" key="4">
    <source>
        <dbReference type="ARBA" id="ARBA00023125"/>
    </source>
</evidence>
<dbReference type="AlphaFoldDB" id="A0A448XCZ5"/>
<dbReference type="PANTHER" id="PTHR19290:SF102">
    <property type="entry name" value="TRANSCRIPTION FACTOR ATOH8"/>
    <property type="match status" value="1"/>
</dbReference>
<dbReference type="EMBL" id="CAAALY010246671">
    <property type="protein sequence ID" value="VEL33925.1"/>
    <property type="molecule type" value="Genomic_DNA"/>
</dbReference>
<dbReference type="GO" id="GO:0009653">
    <property type="term" value="P:anatomical structure morphogenesis"/>
    <property type="evidence" value="ECO:0007669"/>
    <property type="project" value="TreeGrafter"/>
</dbReference>
<sequence length="577" mass="60185">MGRADAAASRAFTVGTPEPESADWQPARGGIWVITGAMRMGVSRRGERRPPPAPLVLLSSCPPVLAASAGLAPSRPTPEPPEPAGASLTRSLLPPPRTRPRCRSRPRPSVCVSTCRVSVCAAALAAAVTKWSGAFSLLAVPPVAWLASFRSSSSSSSWRRPFGSDWSRAEADGKQSRHAGGRTQHDWRLRMRRRRVVGQMCCPARASSSAVGDRHELQPDGLSSIDEPLNLAKPKAASLTQAPLLSPDAEADAAAAAAGASSALVRLSSAADPQMGLGLGLLAQAGQAVILLPAPPGLVPECLLTRAADAGLTASCASGQSVAAPDSDYLVAWLHGVQAAVNSILAPRLLADSHAAAAAVAAVSPPGGPPGPTVSRVVSLAADTHRHTQADQSEPDLESACVGVLRPEAPVGKPEPEGPPRAARLAQASGRPASPASDASRVSTPASAAQPTAPRPARPPRRPDDVGPGRRGLTEVRRARANARERSRVHTISSAFEALRRCVPAYSASQKFSKLAVLRIACCYIETLAACLQETTGRPQLHTAPTLDVPRLRPNLTFEECARRLAHTMNHEGKLKH</sequence>
<evidence type="ECO:0000256" key="3">
    <source>
        <dbReference type="ARBA" id="ARBA00023015"/>
    </source>
</evidence>
<dbReference type="InterPro" id="IPR050359">
    <property type="entry name" value="bHLH_transcription_factors"/>
</dbReference>
<dbReference type="InterPro" id="IPR036638">
    <property type="entry name" value="HLH_DNA-bd_sf"/>
</dbReference>
<evidence type="ECO:0000256" key="6">
    <source>
        <dbReference type="ARBA" id="ARBA00023242"/>
    </source>
</evidence>
<dbReference type="GO" id="GO:0003700">
    <property type="term" value="F:DNA-binding transcription factor activity"/>
    <property type="evidence" value="ECO:0007669"/>
    <property type="project" value="TreeGrafter"/>
</dbReference>
<evidence type="ECO:0000259" key="8">
    <source>
        <dbReference type="PROSITE" id="PS50888"/>
    </source>
</evidence>
<dbReference type="InterPro" id="IPR011598">
    <property type="entry name" value="bHLH_dom"/>
</dbReference>
<keyword evidence="10" id="KW-1185">Reference proteome</keyword>
<feature type="compositionally biased region" description="Low complexity" evidence="7">
    <location>
        <begin position="442"/>
        <end position="452"/>
    </location>
</feature>
<dbReference type="OrthoDB" id="10001938at2759"/>
<keyword evidence="4" id="KW-0238">DNA-binding</keyword>
<evidence type="ECO:0000256" key="5">
    <source>
        <dbReference type="ARBA" id="ARBA00023163"/>
    </source>
</evidence>
<dbReference type="GO" id="GO:0005737">
    <property type="term" value="C:cytoplasm"/>
    <property type="evidence" value="ECO:0007669"/>
    <property type="project" value="UniProtKB-SubCell"/>
</dbReference>
<protein>
    <recommendedName>
        <fullName evidence="8">BHLH domain-containing protein</fullName>
    </recommendedName>
</protein>
<dbReference type="SMART" id="SM00353">
    <property type="entry name" value="HLH"/>
    <property type="match status" value="1"/>
</dbReference>
<proteinExistence type="predicted"/>
<evidence type="ECO:0000256" key="2">
    <source>
        <dbReference type="ARBA" id="ARBA00004496"/>
    </source>
</evidence>
<feature type="domain" description="BHLH" evidence="8">
    <location>
        <begin position="476"/>
        <end position="528"/>
    </location>
</feature>
<evidence type="ECO:0000313" key="9">
    <source>
        <dbReference type="EMBL" id="VEL33925.1"/>
    </source>
</evidence>
<dbReference type="SUPFAM" id="SSF47459">
    <property type="entry name" value="HLH, helix-loop-helix DNA-binding domain"/>
    <property type="match status" value="1"/>
</dbReference>
<evidence type="ECO:0000313" key="10">
    <source>
        <dbReference type="Proteomes" id="UP000784294"/>
    </source>
</evidence>
<dbReference type="GO" id="GO:0070888">
    <property type="term" value="F:E-box binding"/>
    <property type="evidence" value="ECO:0007669"/>
    <property type="project" value="TreeGrafter"/>
</dbReference>
<feature type="region of interest" description="Disordered" evidence="7">
    <location>
        <begin position="153"/>
        <end position="185"/>
    </location>
</feature>
<dbReference type="PANTHER" id="PTHR19290">
    <property type="entry name" value="BASIC HELIX-LOOP-HELIX PROTEIN NEUROGENIN-RELATED"/>
    <property type="match status" value="1"/>
</dbReference>
<dbReference type="FunFam" id="4.10.280.10:FF:000052">
    <property type="entry name" value="Protein atonal homolog 8"/>
    <property type="match status" value="1"/>
</dbReference>
<dbReference type="Gene3D" id="4.10.280.10">
    <property type="entry name" value="Helix-loop-helix DNA-binding domain"/>
    <property type="match status" value="1"/>
</dbReference>
<dbReference type="Proteomes" id="UP000784294">
    <property type="component" value="Unassembled WGS sequence"/>
</dbReference>
<comment type="caution">
    <text evidence="9">The sequence shown here is derived from an EMBL/GenBank/DDBJ whole genome shotgun (WGS) entry which is preliminary data.</text>
</comment>
<evidence type="ECO:0000256" key="7">
    <source>
        <dbReference type="SAM" id="MobiDB-lite"/>
    </source>
</evidence>